<accession>A0A6J5NU48</accession>
<sequence>MFGFALKTKTIKSVNNAATLSSALSRDIGMKLARCAIYFSNYHQQKLGVPCPKNDFGYYNASVPGQYPKKRTGFLQSSVAFAPDTIPELSRSSRVKIGYQKAAFYGPVLEIMMKRAGLVKSLTDITPILSKIVGSPMKVIR</sequence>
<reference evidence="1" key="1">
    <citation type="submission" date="2020-04" db="EMBL/GenBank/DDBJ databases">
        <authorList>
            <person name="Chiriac C."/>
            <person name="Salcher M."/>
            <person name="Ghai R."/>
            <person name="Kavagutti S V."/>
        </authorList>
    </citation>
    <scope>NUCLEOTIDE SEQUENCE</scope>
</reference>
<proteinExistence type="predicted"/>
<gene>
    <name evidence="1" type="ORF">UFOVP731_10</name>
</gene>
<protein>
    <submittedName>
        <fullName evidence="1">Uncharacterized protein</fullName>
    </submittedName>
</protein>
<evidence type="ECO:0000313" key="1">
    <source>
        <dbReference type="EMBL" id="CAB4160688.1"/>
    </source>
</evidence>
<dbReference type="EMBL" id="LR796705">
    <property type="protein sequence ID" value="CAB4160688.1"/>
    <property type="molecule type" value="Genomic_DNA"/>
</dbReference>
<name>A0A6J5NU48_9CAUD</name>
<organism evidence="1">
    <name type="scientific">uncultured Caudovirales phage</name>
    <dbReference type="NCBI Taxonomy" id="2100421"/>
    <lineage>
        <taxon>Viruses</taxon>
        <taxon>Duplodnaviria</taxon>
        <taxon>Heunggongvirae</taxon>
        <taxon>Uroviricota</taxon>
        <taxon>Caudoviricetes</taxon>
        <taxon>Peduoviridae</taxon>
        <taxon>Maltschvirus</taxon>
        <taxon>Maltschvirus maltsch</taxon>
    </lineage>
</organism>